<protein>
    <submittedName>
        <fullName evidence="2">Uncharacterized protein</fullName>
    </submittedName>
</protein>
<feature type="region of interest" description="Disordered" evidence="1">
    <location>
        <begin position="108"/>
        <end position="143"/>
    </location>
</feature>
<proteinExistence type="predicted"/>
<reference evidence="2 3" key="1">
    <citation type="submission" date="2021-07" db="EMBL/GenBank/DDBJ databases">
        <authorList>
            <person name="Palmer J.M."/>
        </authorList>
    </citation>
    <scope>NUCLEOTIDE SEQUENCE [LARGE SCALE GENOMIC DNA]</scope>
    <source>
        <strain evidence="2 3">AT_MEX2019</strain>
        <tissue evidence="2">Muscle</tissue>
    </source>
</reference>
<name>A0ABU7BWJ1_9TELE</name>
<evidence type="ECO:0000313" key="2">
    <source>
        <dbReference type="EMBL" id="MED6254846.1"/>
    </source>
</evidence>
<evidence type="ECO:0000256" key="1">
    <source>
        <dbReference type="SAM" id="MobiDB-lite"/>
    </source>
</evidence>
<comment type="caution">
    <text evidence="2">The sequence shown here is derived from an EMBL/GenBank/DDBJ whole genome shotgun (WGS) entry which is preliminary data.</text>
</comment>
<feature type="compositionally biased region" description="Basic and acidic residues" evidence="1">
    <location>
        <begin position="122"/>
        <end position="131"/>
    </location>
</feature>
<organism evidence="2 3">
    <name type="scientific">Ataeniobius toweri</name>
    <dbReference type="NCBI Taxonomy" id="208326"/>
    <lineage>
        <taxon>Eukaryota</taxon>
        <taxon>Metazoa</taxon>
        <taxon>Chordata</taxon>
        <taxon>Craniata</taxon>
        <taxon>Vertebrata</taxon>
        <taxon>Euteleostomi</taxon>
        <taxon>Actinopterygii</taxon>
        <taxon>Neopterygii</taxon>
        <taxon>Teleostei</taxon>
        <taxon>Neoteleostei</taxon>
        <taxon>Acanthomorphata</taxon>
        <taxon>Ovalentaria</taxon>
        <taxon>Atherinomorphae</taxon>
        <taxon>Cyprinodontiformes</taxon>
        <taxon>Goodeidae</taxon>
        <taxon>Ataeniobius</taxon>
    </lineage>
</organism>
<keyword evidence="3" id="KW-1185">Reference proteome</keyword>
<dbReference type="Proteomes" id="UP001345963">
    <property type="component" value="Unassembled WGS sequence"/>
</dbReference>
<sequence>MGSGSSRTSGSPPDTPVCRDMSKKYGPKSVECVNDWVKYHGFPEGGSLSVVQIESLRQSLQNERKKEKEGKSKCTKDKLERMHVRCWGRWKEEAELRQRKAMAREMGVNRDLSGKVAGRTDNASREKDKKSPPPYSTGDTSPTSPYAHETCLRQSCHLMDAVSLNISLTLWALVVDFVLLLNTCFATKCCTSG</sequence>
<accession>A0ABU7BWJ1</accession>
<feature type="region of interest" description="Disordered" evidence="1">
    <location>
        <begin position="1"/>
        <end position="24"/>
    </location>
</feature>
<evidence type="ECO:0000313" key="3">
    <source>
        <dbReference type="Proteomes" id="UP001345963"/>
    </source>
</evidence>
<feature type="compositionally biased region" description="Low complexity" evidence="1">
    <location>
        <begin position="1"/>
        <end position="11"/>
    </location>
</feature>
<dbReference type="EMBL" id="JAHUTI010069954">
    <property type="protein sequence ID" value="MED6254846.1"/>
    <property type="molecule type" value="Genomic_DNA"/>
</dbReference>
<gene>
    <name evidence="2" type="ORF">ATANTOWER_001122</name>
</gene>